<name>A0ACB9ZQ69_CATRO</name>
<accession>A0ACB9ZQ69</accession>
<organism evidence="1 2">
    <name type="scientific">Catharanthus roseus</name>
    <name type="common">Madagascar periwinkle</name>
    <name type="synonym">Vinca rosea</name>
    <dbReference type="NCBI Taxonomy" id="4058"/>
    <lineage>
        <taxon>Eukaryota</taxon>
        <taxon>Viridiplantae</taxon>
        <taxon>Streptophyta</taxon>
        <taxon>Embryophyta</taxon>
        <taxon>Tracheophyta</taxon>
        <taxon>Spermatophyta</taxon>
        <taxon>Magnoliopsida</taxon>
        <taxon>eudicotyledons</taxon>
        <taxon>Gunneridae</taxon>
        <taxon>Pentapetalae</taxon>
        <taxon>asterids</taxon>
        <taxon>lamiids</taxon>
        <taxon>Gentianales</taxon>
        <taxon>Apocynaceae</taxon>
        <taxon>Rauvolfioideae</taxon>
        <taxon>Vinceae</taxon>
        <taxon>Catharanthinae</taxon>
        <taxon>Catharanthus</taxon>
    </lineage>
</organism>
<dbReference type="EMBL" id="CM044708">
    <property type="protein sequence ID" value="KAI5648580.1"/>
    <property type="molecule type" value="Genomic_DNA"/>
</dbReference>
<sequence>MKVNTYLIVIRYLSSGTSDRRWYVTMGCERGGVNKPRTKPGIDDEKEEVQVKRRGPYGIKSMSAKLTDEQLTQTDAQKIYNVVVKIKKNRMQGRNTVEEVLCLSAQRVTWYNMPLLEVVGITPTSKNFTVATAFMRNEQATTYR</sequence>
<evidence type="ECO:0000313" key="2">
    <source>
        <dbReference type="Proteomes" id="UP001060085"/>
    </source>
</evidence>
<protein>
    <submittedName>
        <fullName evidence="1">Uncharacterized protein</fullName>
    </submittedName>
</protein>
<proteinExistence type="predicted"/>
<keyword evidence="2" id="KW-1185">Reference proteome</keyword>
<reference evidence="2" key="1">
    <citation type="journal article" date="2023" name="Nat. Plants">
        <title>Single-cell RNA sequencing provides a high-resolution roadmap for understanding the multicellular compartmentation of specialized metabolism.</title>
        <authorList>
            <person name="Sun S."/>
            <person name="Shen X."/>
            <person name="Li Y."/>
            <person name="Li Y."/>
            <person name="Wang S."/>
            <person name="Li R."/>
            <person name="Zhang H."/>
            <person name="Shen G."/>
            <person name="Guo B."/>
            <person name="Wei J."/>
            <person name="Xu J."/>
            <person name="St-Pierre B."/>
            <person name="Chen S."/>
            <person name="Sun C."/>
        </authorList>
    </citation>
    <scope>NUCLEOTIDE SEQUENCE [LARGE SCALE GENOMIC DNA]</scope>
</reference>
<gene>
    <name evidence="1" type="ORF">M9H77_34585</name>
</gene>
<comment type="caution">
    <text evidence="1">The sequence shown here is derived from an EMBL/GenBank/DDBJ whole genome shotgun (WGS) entry which is preliminary data.</text>
</comment>
<dbReference type="Proteomes" id="UP001060085">
    <property type="component" value="Linkage Group LG08"/>
</dbReference>
<evidence type="ECO:0000313" key="1">
    <source>
        <dbReference type="EMBL" id="KAI5648580.1"/>
    </source>
</evidence>